<reference evidence="2 3" key="2">
    <citation type="submission" date="2018-11" db="EMBL/GenBank/DDBJ databases">
        <authorList>
            <consortium name="Pathogen Informatics"/>
        </authorList>
    </citation>
    <scope>NUCLEOTIDE SEQUENCE [LARGE SCALE GENOMIC DNA]</scope>
</reference>
<sequence length="95" mass="10691">MGLSGFFTRFGATAGIMVVFAGISLVALHLLLNTWNFPRKFFSPLFLGAYKLKKSSDSLQFKGTAWKAQEMEDFLHCKEENMKIDSQPPPMLASR</sequence>
<keyword evidence="3" id="KW-1185">Reference proteome</keyword>
<evidence type="ECO:0000313" key="3">
    <source>
        <dbReference type="Proteomes" id="UP000271098"/>
    </source>
</evidence>
<protein>
    <submittedName>
        <fullName evidence="4">GDT1 family protein</fullName>
    </submittedName>
</protein>
<dbReference type="Proteomes" id="UP000271098">
    <property type="component" value="Unassembled WGS sequence"/>
</dbReference>
<dbReference type="OrthoDB" id="5835552at2759"/>
<evidence type="ECO:0000256" key="1">
    <source>
        <dbReference type="SAM" id="Phobius"/>
    </source>
</evidence>
<proteinExistence type="predicted"/>
<evidence type="ECO:0000313" key="4">
    <source>
        <dbReference type="WBParaSite" id="GPUH_0001689001-mRNA-1"/>
    </source>
</evidence>
<gene>
    <name evidence="2" type="ORF">GPUH_LOCUS16868</name>
</gene>
<keyword evidence="1" id="KW-1133">Transmembrane helix</keyword>
<organism evidence="4">
    <name type="scientific">Gongylonema pulchrum</name>
    <dbReference type="NCBI Taxonomy" id="637853"/>
    <lineage>
        <taxon>Eukaryota</taxon>
        <taxon>Metazoa</taxon>
        <taxon>Ecdysozoa</taxon>
        <taxon>Nematoda</taxon>
        <taxon>Chromadorea</taxon>
        <taxon>Rhabditida</taxon>
        <taxon>Spirurina</taxon>
        <taxon>Spiruromorpha</taxon>
        <taxon>Spiruroidea</taxon>
        <taxon>Gongylonematidae</taxon>
        <taxon>Gongylonema</taxon>
    </lineage>
</organism>
<name>A0A183E7C7_9BILA</name>
<accession>A0A183E7C7</accession>
<keyword evidence="1" id="KW-0812">Transmembrane</keyword>
<dbReference type="AlphaFoldDB" id="A0A183E7C7"/>
<dbReference type="EMBL" id="UYRT01084336">
    <property type="protein sequence ID" value="VDN28706.1"/>
    <property type="molecule type" value="Genomic_DNA"/>
</dbReference>
<dbReference type="WBParaSite" id="GPUH_0001689001-mRNA-1">
    <property type="protein sequence ID" value="GPUH_0001689001-mRNA-1"/>
    <property type="gene ID" value="GPUH_0001689001"/>
</dbReference>
<feature type="transmembrane region" description="Helical" evidence="1">
    <location>
        <begin position="6"/>
        <end position="32"/>
    </location>
</feature>
<evidence type="ECO:0000313" key="2">
    <source>
        <dbReference type="EMBL" id="VDN28706.1"/>
    </source>
</evidence>
<keyword evidence="1" id="KW-0472">Membrane</keyword>
<reference evidence="4" key="1">
    <citation type="submission" date="2016-06" db="UniProtKB">
        <authorList>
            <consortium name="WormBaseParasite"/>
        </authorList>
    </citation>
    <scope>IDENTIFICATION</scope>
</reference>